<dbReference type="SUPFAM" id="SSF53335">
    <property type="entry name" value="S-adenosyl-L-methionine-dependent methyltransferases"/>
    <property type="match status" value="1"/>
</dbReference>
<feature type="domain" description="Methyltransferase FkbM" evidence="1">
    <location>
        <begin position="3"/>
        <end position="175"/>
    </location>
</feature>
<dbReference type="PANTHER" id="PTHR34203:SF15">
    <property type="entry name" value="SLL1173 PROTEIN"/>
    <property type="match status" value="1"/>
</dbReference>
<dbReference type="InterPro" id="IPR052514">
    <property type="entry name" value="SAM-dependent_MTase"/>
</dbReference>
<protein>
    <submittedName>
        <fullName evidence="2">FkbM family methyltransferase</fullName>
    </submittedName>
</protein>
<keyword evidence="2" id="KW-0808">Transferase</keyword>
<gene>
    <name evidence="2" type="ORF">LS65_005775</name>
</gene>
<evidence type="ECO:0000313" key="3">
    <source>
        <dbReference type="Proteomes" id="UP000029707"/>
    </source>
</evidence>
<keyword evidence="2" id="KW-0489">Methyltransferase</keyword>
<dbReference type="Pfam" id="PF05050">
    <property type="entry name" value="Methyltransf_21"/>
    <property type="match status" value="1"/>
</dbReference>
<dbReference type="InterPro" id="IPR006342">
    <property type="entry name" value="FkbM_mtfrase"/>
</dbReference>
<dbReference type="InterPro" id="IPR029063">
    <property type="entry name" value="SAM-dependent_MTases_sf"/>
</dbReference>
<comment type="caution">
    <text evidence="2">The sequence shown here is derived from an EMBL/GenBank/DDBJ whole genome shotgun (WGS) entry which is preliminary data.</text>
</comment>
<reference evidence="2 3" key="1">
    <citation type="journal article" date="2014" name="Genome Announc.">
        <title>Draft genome sequences of eight enterohepatic helicobacter species isolated from both laboratory and wild rodents.</title>
        <authorList>
            <person name="Sheh A."/>
            <person name="Shen Z."/>
            <person name="Fox J.G."/>
        </authorList>
    </citation>
    <scope>NUCLEOTIDE SEQUENCE [LARGE SCALE GENOMIC DNA]</scope>
    <source>
        <strain evidence="2 3">MIT 01-6451</strain>
    </source>
</reference>
<dbReference type="PANTHER" id="PTHR34203">
    <property type="entry name" value="METHYLTRANSFERASE, FKBM FAMILY PROTEIN"/>
    <property type="match status" value="1"/>
</dbReference>
<dbReference type="NCBIfam" id="TIGR01444">
    <property type="entry name" value="fkbM_fam"/>
    <property type="match status" value="1"/>
</dbReference>
<accession>A0A4U8TP25</accession>
<dbReference type="STRING" id="425400.LS65_02120"/>
<dbReference type="OrthoDB" id="5679686at2"/>
<dbReference type="GO" id="GO:0008168">
    <property type="term" value="F:methyltransferase activity"/>
    <property type="evidence" value="ECO:0007669"/>
    <property type="project" value="UniProtKB-KW"/>
</dbReference>
<evidence type="ECO:0000313" key="2">
    <source>
        <dbReference type="EMBL" id="TLE01559.1"/>
    </source>
</evidence>
<dbReference type="Proteomes" id="UP000029707">
    <property type="component" value="Unassembled WGS sequence"/>
</dbReference>
<dbReference type="GO" id="GO:0032259">
    <property type="term" value="P:methylation"/>
    <property type="evidence" value="ECO:0007669"/>
    <property type="project" value="UniProtKB-KW"/>
</dbReference>
<dbReference type="Gene3D" id="3.40.50.150">
    <property type="entry name" value="Vaccinia Virus protein VP39"/>
    <property type="match status" value="1"/>
</dbReference>
<dbReference type="AlphaFoldDB" id="A0A4U8TP25"/>
<sequence>MVDVGSNIGDTCCFVGLNDASYLLCEGEKSYANLIAKNIELNFGKKVMGGGYNENTKPQFLLYECFLGDKMGHYTISLRDGSGTLQSIEDKGNTLQDFESVKIRTLDSVIAETHFAPHFIKIDTDGFDFKVLRGAKQTLTENQSVLFFEWDKNHLVAQDENPLSIFSLLNELGYKELLIFDNFGTLLCKIASDDSTNLALLIDYTLKSRQNIYYYDVLTFHKDSLFNAKDYINFTTKGK</sequence>
<organism evidence="2 3">
    <name type="scientific">Helicobacter japonicus</name>
    <dbReference type="NCBI Taxonomy" id="425400"/>
    <lineage>
        <taxon>Bacteria</taxon>
        <taxon>Pseudomonadati</taxon>
        <taxon>Campylobacterota</taxon>
        <taxon>Epsilonproteobacteria</taxon>
        <taxon>Campylobacterales</taxon>
        <taxon>Helicobacteraceae</taxon>
        <taxon>Helicobacter</taxon>
    </lineage>
</organism>
<evidence type="ECO:0000259" key="1">
    <source>
        <dbReference type="Pfam" id="PF05050"/>
    </source>
</evidence>
<proteinExistence type="predicted"/>
<name>A0A4U8TP25_9HELI</name>
<dbReference type="EMBL" id="JRMQ02000007">
    <property type="protein sequence ID" value="TLE01559.1"/>
    <property type="molecule type" value="Genomic_DNA"/>
</dbReference>
<keyword evidence="3" id="KW-1185">Reference proteome</keyword>